<accession>A0A5B7HR64</accession>
<comment type="caution">
    <text evidence="1">The sequence shown here is derived from an EMBL/GenBank/DDBJ whole genome shotgun (WGS) entry which is preliminary data.</text>
</comment>
<evidence type="ECO:0000313" key="1">
    <source>
        <dbReference type="EMBL" id="MPC73802.1"/>
    </source>
</evidence>
<sequence>MFGDKLCSTAPPPTPTRLAEWERDAVLPSYSAMQCRHFVRITTMEGAKWEQRSTHKRKMPQ</sequence>
<protein>
    <submittedName>
        <fullName evidence="1">Uncharacterized protein</fullName>
    </submittedName>
</protein>
<organism evidence="1 2">
    <name type="scientific">Portunus trituberculatus</name>
    <name type="common">Swimming crab</name>
    <name type="synonym">Neptunus trituberculatus</name>
    <dbReference type="NCBI Taxonomy" id="210409"/>
    <lineage>
        <taxon>Eukaryota</taxon>
        <taxon>Metazoa</taxon>
        <taxon>Ecdysozoa</taxon>
        <taxon>Arthropoda</taxon>
        <taxon>Crustacea</taxon>
        <taxon>Multicrustacea</taxon>
        <taxon>Malacostraca</taxon>
        <taxon>Eumalacostraca</taxon>
        <taxon>Eucarida</taxon>
        <taxon>Decapoda</taxon>
        <taxon>Pleocyemata</taxon>
        <taxon>Brachyura</taxon>
        <taxon>Eubrachyura</taxon>
        <taxon>Portunoidea</taxon>
        <taxon>Portunidae</taxon>
        <taxon>Portuninae</taxon>
        <taxon>Portunus</taxon>
    </lineage>
</organism>
<evidence type="ECO:0000313" key="2">
    <source>
        <dbReference type="Proteomes" id="UP000324222"/>
    </source>
</evidence>
<name>A0A5B7HR64_PORTR</name>
<dbReference type="AlphaFoldDB" id="A0A5B7HR64"/>
<dbReference type="Proteomes" id="UP000324222">
    <property type="component" value="Unassembled WGS sequence"/>
</dbReference>
<reference evidence="1 2" key="1">
    <citation type="submission" date="2019-05" db="EMBL/GenBank/DDBJ databases">
        <title>Another draft genome of Portunus trituberculatus and its Hox gene families provides insights of decapod evolution.</title>
        <authorList>
            <person name="Jeong J.-H."/>
            <person name="Song I."/>
            <person name="Kim S."/>
            <person name="Choi T."/>
            <person name="Kim D."/>
            <person name="Ryu S."/>
            <person name="Kim W."/>
        </authorList>
    </citation>
    <scope>NUCLEOTIDE SEQUENCE [LARGE SCALE GENOMIC DNA]</scope>
    <source>
        <tissue evidence="1">Muscle</tissue>
    </source>
</reference>
<proteinExistence type="predicted"/>
<dbReference type="EMBL" id="VSRR010037546">
    <property type="protein sequence ID" value="MPC73802.1"/>
    <property type="molecule type" value="Genomic_DNA"/>
</dbReference>
<keyword evidence="2" id="KW-1185">Reference proteome</keyword>
<gene>
    <name evidence="1" type="ORF">E2C01_068140</name>
</gene>